<gene>
    <name evidence="1" type="ORF">DFE_1077</name>
</gene>
<accession>A0A2Z6AX80</accession>
<evidence type="ECO:0000313" key="1">
    <source>
        <dbReference type="EMBL" id="BBD07803.1"/>
    </source>
</evidence>
<dbReference type="KEGG" id="dfl:DFE_1077"/>
<evidence type="ECO:0000313" key="2">
    <source>
        <dbReference type="Proteomes" id="UP000269883"/>
    </source>
</evidence>
<sequence length="91" mass="10540">MDSKTTVLQSRLMNCLETIIELERDLERLDLGHVLLSEFSQLKDFMERIDQVAVDEEDVRRIEAATSNFLDELKMPLGIMNDELEDGKLVQ</sequence>
<name>A0A2Z6AX80_9BACT</name>
<keyword evidence="2" id="KW-1185">Reference proteome</keyword>
<protein>
    <submittedName>
        <fullName evidence="1">Uncharacterized protein</fullName>
    </submittedName>
</protein>
<reference evidence="1 2" key="1">
    <citation type="journal article" date="2018" name="Sci. Adv.">
        <title>Multi-heme cytochromes provide a pathway for survival in energy-limited environments.</title>
        <authorList>
            <person name="Deng X."/>
            <person name="Dohmae N."/>
            <person name="Nealson K.H."/>
            <person name="Hashimoto K."/>
            <person name="Okamoto A."/>
        </authorList>
    </citation>
    <scope>NUCLEOTIDE SEQUENCE [LARGE SCALE GENOMIC DNA]</scope>
    <source>
        <strain evidence="1 2">IS5</strain>
    </source>
</reference>
<dbReference type="AlphaFoldDB" id="A0A2Z6AX80"/>
<dbReference type="Proteomes" id="UP000269883">
    <property type="component" value="Chromosome"/>
</dbReference>
<proteinExistence type="predicted"/>
<dbReference type="EMBL" id="AP017378">
    <property type="protein sequence ID" value="BBD07803.1"/>
    <property type="molecule type" value="Genomic_DNA"/>
</dbReference>
<dbReference type="OrthoDB" id="5521552at2"/>
<organism evidence="1 2">
    <name type="scientific">Desulfovibrio ferrophilus</name>
    <dbReference type="NCBI Taxonomy" id="241368"/>
    <lineage>
        <taxon>Bacteria</taxon>
        <taxon>Pseudomonadati</taxon>
        <taxon>Thermodesulfobacteriota</taxon>
        <taxon>Desulfovibrionia</taxon>
        <taxon>Desulfovibrionales</taxon>
        <taxon>Desulfovibrionaceae</taxon>
        <taxon>Desulfovibrio</taxon>
    </lineage>
</organism>